<gene>
    <name evidence="2" type="primary">ATP8</name>
</gene>
<dbReference type="EMBL" id="KR270645">
    <property type="protein sequence ID" value="ALG35815.1"/>
    <property type="molecule type" value="Genomic_DNA"/>
</dbReference>
<name>A0A384S521_9HYME</name>
<keyword evidence="2" id="KW-0496">Mitochondrion</keyword>
<feature type="transmembrane region" description="Helical" evidence="1">
    <location>
        <begin position="9"/>
        <end position="30"/>
    </location>
</feature>
<keyword evidence="1" id="KW-1133">Transmembrane helix</keyword>
<dbReference type="AlphaFoldDB" id="A0A384S521"/>
<protein>
    <submittedName>
        <fullName evidence="2">ATP synthase FO subunit 8</fullName>
    </submittedName>
</protein>
<reference evidence="2" key="1">
    <citation type="submission" date="2015-04" db="EMBL/GenBank/DDBJ databases">
        <authorList>
            <person name="Syromyatnikov M.Y."/>
            <person name="Popov V.N."/>
        </authorList>
    </citation>
    <scope>NUCLEOTIDE SEQUENCE</scope>
</reference>
<keyword evidence="1" id="KW-0472">Membrane</keyword>
<organism evidence="2">
    <name type="scientific">Parevania sp. SJW-2015</name>
    <dbReference type="NCBI Taxonomy" id="1725431"/>
    <lineage>
        <taxon>Eukaryota</taxon>
        <taxon>Metazoa</taxon>
        <taxon>Ecdysozoa</taxon>
        <taxon>Arthropoda</taxon>
        <taxon>Hexapoda</taxon>
        <taxon>Insecta</taxon>
        <taxon>Pterygota</taxon>
        <taxon>Neoptera</taxon>
        <taxon>Endopterygota</taxon>
        <taxon>Hymenoptera</taxon>
        <taxon>Apocrita</taxon>
        <taxon>Evanioidea</taxon>
        <taxon>Evaniidae</taxon>
        <taxon>Parevania</taxon>
    </lineage>
</organism>
<sequence length="53" mass="6352">MPMMMPMEWMIVLSSIIFVIILLMIFVSFMNLDYSFSFKSINTPQIIQSWEKK</sequence>
<geneLocation type="mitochondrion" evidence="2"/>
<accession>A0A384S521</accession>
<evidence type="ECO:0000256" key="1">
    <source>
        <dbReference type="SAM" id="Phobius"/>
    </source>
</evidence>
<keyword evidence="1" id="KW-0812">Transmembrane</keyword>
<proteinExistence type="predicted"/>
<evidence type="ECO:0000313" key="2">
    <source>
        <dbReference type="EMBL" id="ALG35815.1"/>
    </source>
</evidence>